<comment type="caution">
    <text evidence="1">The sequence shown here is derived from an EMBL/GenBank/DDBJ whole genome shotgun (WGS) entry which is preliminary data.</text>
</comment>
<accession>A0A0F9FRS5</accession>
<evidence type="ECO:0000313" key="1">
    <source>
        <dbReference type="EMBL" id="KKL88868.1"/>
    </source>
</evidence>
<dbReference type="EMBL" id="LAZR01020442">
    <property type="protein sequence ID" value="KKL88868.1"/>
    <property type="molecule type" value="Genomic_DNA"/>
</dbReference>
<gene>
    <name evidence="1" type="ORF">LCGC14_1920400</name>
</gene>
<dbReference type="AlphaFoldDB" id="A0A0F9FRS5"/>
<sequence length="95" mass="10217">MGAIRKSVTKSITAENVFTDLIQVDKGDTGSISVSGTFVATVTLQRRLDGANWRDIESYTAQTEKDFEVGEGSEIRLGVKTGDYTSGTVEARLGI</sequence>
<reference evidence="1" key="1">
    <citation type="journal article" date="2015" name="Nature">
        <title>Complex archaea that bridge the gap between prokaryotes and eukaryotes.</title>
        <authorList>
            <person name="Spang A."/>
            <person name="Saw J.H."/>
            <person name="Jorgensen S.L."/>
            <person name="Zaremba-Niedzwiedzka K."/>
            <person name="Martijn J."/>
            <person name="Lind A.E."/>
            <person name="van Eijk R."/>
            <person name="Schleper C."/>
            <person name="Guy L."/>
            <person name="Ettema T.J."/>
        </authorList>
    </citation>
    <scope>NUCLEOTIDE SEQUENCE</scope>
</reference>
<name>A0A0F9FRS5_9ZZZZ</name>
<proteinExistence type="predicted"/>
<organism evidence="1">
    <name type="scientific">marine sediment metagenome</name>
    <dbReference type="NCBI Taxonomy" id="412755"/>
    <lineage>
        <taxon>unclassified sequences</taxon>
        <taxon>metagenomes</taxon>
        <taxon>ecological metagenomes</taxon>
    </lineage>
</organism>
<protein>
    <submittedName>
        <fullName evidence="1">Uncharacterized protein</fullName>
    </submittedName>
</protein>